<keyword evidence="1" id="KW-0805">Transcription regulation</keyword>
<dbReference type="PANTHER" id="PTHR42756:SF1">
    <property type="entry name" value="TRANSCRIPTIONAL REPRESSOR OF EMRAB OPERON"/>
    <property type="match status" value="1"/>
</dbReference>
<dbReference type="InterPro" id="IPR023187">
    <property type="entry name" value="Tscrpt_reg_MarR-type_CS"/>
</dbReference>
<keyword evidence="3" id="KW-0804">Transcription</keyword>
<dbReference type="InterPro" id="IPR000835">
    <property type="entry name" value="HTH_MarR-typ"/>
</dbReference>
<evidence type="ECO:0000256" key="1">
    <source>
        <dbReference type="ARBA" id="ARBA00023015"/>
    </source>
</evidence>
<comment type="caution">
    <text evidence="5">The sequence shown here is derived from an EMBL/GenBank/DDBJ whole genome shotgun (WGS) entry which is preliminary data.</text>
</comment>
<dbReference type="GO" id="GO:0003677">
    <property type="term" value="F:DNA binding"/>
    <property type="evidence" value="ECO:0007669"/>
    <property type="project" value="UniProtKB-KW"/>
</dbReference>
<accession>A0A7X0SSY6</accession>
<keyword evidence="2" id="KW-0238">DNA-binding</keyword>
<dbReference type="PANTHER" id="PTHR42756">
    <property type="entry name" value="TRANSCRIPTIONAL REGULATOR, MARR"/>
    <property type="match status" value="1"/>
</dbReference>
<protein>
    <submittedName>
        <fullName evidence="5">MarR family transcriptional regulator</fullName>
    </submittedName>
</protein>
<evidence type="ECO:0000313" key="5">
    <source>
        <dbReference type="EMBL" id="MBB6735538.1"/>
    </source>
</evidence>
<sequence>MEDNEKVSEIFKSFREVNQAFHHAIWKRLENCGLTPIQLFVLKTLSQCPRISLSELADNIHIGSSAASGIVDRMVKMGAVMRERLESDRRSVALVLTPKGEELLEQANEISVRNLYPLLDMSDREVEDLLQLHQLIVKKITESGEGHKK</sequence>
<gene>
    <name evidence="5" type="ORF">H7C18_31970</name>
</gene>
<dbReference type="EMBL" id="JACJVO010000050">
    <property type="protein sequence ID" value="MBB6735538.1"/>
    <property type="molecule type" value="Genomic_DNA"/>
</dbReference>
<dbReference type="InterPro" id="IPR036388">
    <property type="entry name" value="WH-like_DNA-bd_sf"/>
</dbReference>
<dbReference type="SMART" id="SM00347">
    <property type="entry name" value="HTH_MARR"/>
    <property type="match status" value="1"/>
</dbReference>
<dbReference type="PROSITE" id="PS50995">
    <property type="entry name" value="HTH_MARR_2"/>
    <property type="match status" value="1"/>
</dbReference>
<proteinExistence type="predicted"/>
<evidence type="ECO:0000259" key="4">
    <source>
        <dbReference type="PROSITE" id="PS50995"/>
    </source>
</evidence>
<reference evidence="5 6" key="1">
    <citation type="submission" date="2020-08" db="EMBL/GenBank/DDBJ databases">
        <title>Cohnella phylogeny.</title>
        <authorList>
            <person name="Dunlap C."/>
        </authorList>
    </citation>
    <scope>NUCLEOTIDE SEQUENCE [LARGE SCALE GENOMIC DNA]</scope>
    <source>
        <strain evidence="5 6">CBP 2801</strain>
    </source>
</reference>
<keyword evidence="6" id="KW-1185">Reference proteome</keyword>
<dbReference type="InterPro" id="IPR036390">
    <property type="entry name" value="WH_DNA-bd_sf"/>
</dbReference>
<name>A0A7X0SSY6_9BACL</name>
<dbReference type="AlphaFoldDB" id="A0A7X0SSY6"/>
<dbReference type="Pfam" id="PF01047">
    <property type="entry name" value="MarR"/>
    <property type="match status" value="1"/>
</dbReference>
<dbReference type="SUPFAM" id="SSF46785">
    <property type="entry name" value="Winged helix' DNA-binding domain"/>
    <property type="match status" value="1"/>
</dbReference>
<evidence type="ECO:0000256" key="3">
    <source>
        <dbReference type="ARBA" id="ARBA00023163"/>
    </source>
</evidence>
<dbReference type="PRINTS" id="PR00598">
    <property type="entry name" value="HTHMARR"/>
</dbReference>
<dbReference type="GO" id="GO:0003700">
    <property type="term" value="F:DNA-binding transcription factor activity"/>
    <property type="evidence" value="ECO:0007669"/>
    <property type="project" value="InterPro"/>
</dbReference>
<dbReference type="Proteomes" id="UP000564644">
    <property type="component" value="Unassembled WGS sequence"/>
</dbReference>
<dbReference type="Gene3D" id="1.10.10.10">
    <property type="entry name" value="Winged helix-like DNA-binding domain superfamily/Winged helix DNA-binding domain"/>
    <property type="match status" value="1"/>
</dbReference>
<dbReference type="PROSITE" id="PS01117">
    <property type="entry name" value="HTH_MARR_1"/>
    <property type="match status" value="1"/>
</dbReference>
<evidence type="ECO:0000313" key="6">
    <source>
        <dbReference type="Proteomes" id="UP000564644"/>
    </source>
</evidence>
<organism evidence="5 6">
    <name type="scientific">Cohnella zeiphila</name>
    <dbReference type="NCBI Taxonomy" id="2761120"/>
    <lineage>
        <taxon>Bacteria</taxon>
        <taxon>Bacillati</taxon>
        <taxon>Bacillota</taxon>
        <taxon>Bacilli</taxon>
        <taxon>Bacillales</taxon>
        <taxon>Paenibacillaceae</taxon>
        <taxon>Cohnella</taxon>
    </lineage>
</organism>
<dbReference type="RefSeq" id="WP_185133185.1">
    <property type="nucleotide sequence ID" value="NZ_JACJVO010000050.1"/>
</dbReference>
<evidence type="ECO:0000256" key="2">
    <source>
        <dbReference type="ARBA" id="ARBA00023125"/>
    </source>
</evidence>
<feature type="domain" description="HTH marR-type" evidence="4">
    <location>
        <begin position="7"/>
        <end position="138"/>
    </location>
</feature>